<dbReference type="InterPro" id="IPR047699">
    <property type="entry name" value="Permease_put_prefix"/>
</dbReference>
<dbReference type="Pfam" id="PF12704">
    <property type="entry name" value="MacB_PCD"/>
    <property type="match status" value="2"/>
</dbReference>
<feature type="domain" description="MacB-like periplasmic core" evidence="8">
    <location>
        <begin position="100"/>
        <end position="327"/>
    </location>
</feature>
<dbReference type="EMBL" id="QXED01000005">
    <property type="protein sequence ID" value="RIV21299.1"/>
    <property type="molecule type" value="Genomic_DNA"/>
</dbReference>
<keyword evidence="5 6" id="KW-0472">Membrane</keyword>
<evidence type="ECO:0000256" key="2">
    <source>
        <dbReference type="ARBA" id="ARBA00022475"/>
    </source>
</evidence>
<accession>A0A418M5R5</accession>
<feature type="transmembrane region" description="Helical" evidence="6">
    <location>
        <begin position="101"/>
        <end position="121"/>
    </location>
</feature>
<feature type="transmembrane region" description="Helical" evidence="6">
    <location>
        <begin position="457"/>
        <end position="480"/>
    </location>
</feature>
<feature type="transmembrane region" description="Helical" evidence="6">
    <location>
        <begin position="745"/>
        <end position="769"/>
    </location>
</feature>
<keyword evidence="4 6" id="KW-1133">Transmembrane helix</keyword>
<dbReference type="RefSeq" id="WP_119669093.1">
    <property type="nucleotide sequence ID" value="NZ_QXED01000005.1"/>
</dbReference>
<dbReference type="GO" id="GO:0022857">
    <property type="term" value="F:transmembrane transporter activity"/>
    <property type="evidence" value="ECO:0007669"/>
    <property type="project" value="TreeGrafter"/>
</dbReference>
<dbReference type="Pfam" id="PF02687">
    <property type="entry name" value="FtsX"/>
    <property type="match status" value="2"/>
</dbReference>
<comment type="subcellular location">
    <subcellularLocation>
        <location evidence="1">Cell membrane</location>
        <topology evidence="1">Multi-pass membrane protein</topology>
    </subcellularLocation>
</comment>
<evidence type="ECO:0000259" key="7">
    <source>
        <dbReference type="Pfam" id="PF02687"/>
    </source>
</evidence>
<organism evidence="9 10">
    <name type="scientific">Fibrisoma montanum</name>
    <dbReference type="NCBI Taxonomy" id="2305895"/>
    <lineage>
        <taxon>Bacteria</taxon>
        <taxon>Pseudomonadati</taxon>
        <taxon>Bacteroidota</taxon>
        <taxon>Cytophagia</taxon>
        <taxon>Cytophagales</taxon>
        <taxon>Spirosomataceae</taxon>
        <taxon>Fibrisoma</taxon>
    </lineage>
</organism>
<dbReference type="NCBIfam" id="NF038404">
    <property type="entry name" value="perm_prefix_2"/>
    <property type="match status" value="1"/>
</dbReference>
<dbReference type="InterPro" id="IPR003838">
    <property type="entry name" value="ABC3_permease_C"/>
</dbReference>
<feature type="domain" description="MacB-like periplasmic core" evidence="8">
    <location>
        <begin position="512"/>
        <end position="701"/>
    </location>
</feature>
<dbReference type="PANTHER" id="PTHR30572:SF18">
    <property type="entry name" value="ABC-TYPE MACROLIDE FAMILY EXPORT SYSTEM PERMEASE COMPONENT 2"/>
    <property type="match status" value="1"/>
</dbReference>
<feature type="transmembrane region" description="Helical" evidence="6">
    <location>
        <begin position="410"/>
        <end position="437"/>
    </location>
</feature>
<protein>
    <submittedName>
        <fullName evidence="9">ABC transporter permease</fullName>
    </submittedName>
</protein>
<evidence type="ECO:0000256" key="5">
    <source>
        <dbReference type="ARBA" id="ARBA00023136"/>
    </source>
</evidence>
<evidence type="ECO:0000259" key="8">
    <source>
        <dbReference type="Pfam" id="PF12704"/>
    </source>
</evidence>
<name>A0A418M5R5_9BACT</name>
<sequence length="868" mass="98287">MNPNQPPPPPNWPDKLLNWLVAPHLREEVLGDIHERFALRMQRLGERRARQTYWREVLAYLRPQFIKRRPSEYAKPLFTDMIRNYIKTAWRNLTKNQFYSLINMTGLTVGLAVGLLILLWVQSELSFDRFHRQADSIYRLENWAGTGSSRQIWTVTVAPIADYAKKQVPEVNDAVRISYNGSYTLFRYKDKLFKEDNTFFTDPSLFPVFDFQLIQGNPAAPFPDNSSVVLTETTAKRYFGDENPLGKTLSVDDKTSFKVSGVVRDFPKNSSIRADILLPISLMFKDRYTNRDDDKTLANDFSQFNYNTYLLLQPGASISSVAEKLRAIHLSHKPDDTDLSYLLQPLPDMHLYRADGTNGGIETVRMFGIIALLILTIACINYVNLSTARAMLRSKEVSMRKIVGAARSQLFMQFLVETALLFSLATLLALGLIYLLLPVYNQISGKELVLNLLDSQLWQVMGLTILGTLAASSIYPALLLSSFEPLKALRGKISARLSDVAFRKVLVVTQFAVSVILIAGTFIIGKQLQYIRSKELGYDKTHVFAFFMRDMGKHYEAVKADLLNQPGVAGVTRASANIVQLGEQTGDTQWDGKEQGETMFVYPVAIDKDFVPFFRMKLQQGANFTGAVADSTRFILNEAAVKAARIQNPVGKRFKLWDRDGTIVGVVKDFHFASMRQKIEPAVFYYAPDRLNAIYVKTTGNEAEPVLAATERSWKQYNANYPFEYFFLDKLFDNLYRVEQRTGTLFNLFASIAILISCLGLFGLATFTAQVRTREIGVRKILGASIAEIIQLLAKDFIRLVIIAIVIAVPIAWYTMHQWLQNFAYKIDIEWWVFGLAGLLAVGIALLTVSFQSIKAALMNPVKSLRTE</sequence>
<dbReference type="GO" id="GO:0005886">
    <property type="term" value="C:plasma membrane"/>
    <property type="evidence" value="ECO:0007669"/>
    <property type="project" value="UniProtKB-SubCell"/>
</dbReference>
<evidence type="ECO:0000256" key="6">
    <source>
        <dbReference type="SAM" id="Phobius"/>
    </source>
</evidence>
<evidence type="ECO:0000256" key="1">
    <source>
        <dbReference type="ARBA" id="ARBA00004651"/>
    </source>
</evidence>
<dbReference type="InterPro" id="IPR025857">
    <property type="entry name" value="MacB_PCD"/>
</dbReference>
<feature type="transmembrane region" description="Helical" evidence="6">
    <location>
        <begin position="831"/>
        <end position="851"/>
    </location>
</feature>
<keyword evidence="3 6" id="KW-0812">Transmembrane</keyword>
<keyword evidence="10" id="KW-1185">Reference proteome</keyword>
<dbReference type="InterPro" id="IPR050250">
    <property type="entry name" value="Macrolide_Exporter_MacB"/>
</dbReference>
<dbReference type="PANTHER" id="PTHR30572">
    <property type="entry name" value="MEMBRANE COMPONENT OF TRANSPORTER-RELATED"/>
    <property type="match status" value="1"/>
</dbReference>
<feature type="transmembrane region" description="Helical" evidence="6">
    <location>
        <begin position="366"/>
        <end position="385"/>
    </location>
</feature>
<reference evidence="9 10" key="1">
    <citation type="submission" date="2018-08" db="EMBL/GenBank/DDBJ databases">
        <title>Fibrisoma montanum sp. nov., isolated from Danxia mountain soil.</title>
        <authorList>
            <person name="Huang Y."/>
        </authorList>
    </citation>
    <scope>NUCLEOTIDE SEQUENCE [LARGE SCALE GENOMIC DNA]</scope>
    <source>
        <strain evidence="9 10">HYT19</strain>
    </source>
</reference>
<dbReference type="AlphaFoldDB" id="A0A418M5R5"/>
<gene>
    <name evidence="9" type="ORF">DYU11_17980</name>
</gene>
<proteinExistence type="predicted"/>
<comment type="caution">
    <text evidence="9">The sequence shown here is derived from an EMBL/GenBank/DDBJ whole genome shotgun (WGS) entry which is preliminary data.</text>
</comment>
<feature type="transmembrane region" description="Helical" evidence="6">
    <location>
        <begin position="797"/>
        <end position="816"/>
    </location>
</feature>
<feature type="domain" description="ABC3 transporter permease C-terminal" evidence="7">
    <location>
        <begin position="369"/>
        <end position="484"/>
    </location>
</feature>
<dbReference type="OrthoDB" id="1451596at2"/>
<evidence type="ECO:0000313" key="10">
    <source>
        <dbReference type="Proteomes" id="UP000283523"/>
    </source>
</evidence>
<dbReference type="Proteomes" id="UP000283523">
    <property type="component" value="Unassembled WGS sequence"/>
</dbReference>
<feature type="transmembrane region" description="Helical" evidence="6">
    <location>
        <begin position="501"/>
        <end position="524"/>
    </location>
</feature>
<keyword evidence="2" id="KW-1003">Cell membrane</keyword>
<evidence type="ECO:0000256" key="3">
    <source>
        <dbReference type="ARBA" id="ARBA00022692"/>
    </source>
</evidence>
<evidence type="ECO:0000256" key="4">
    <source>
        <dbReference type="ARBA" id="ARBA00022989"/>
    </source>
</evidence>
<evidence type="ECO:0000313" key="9">
    <source>
        <dbReference type="EMBL" id="RIV21299.1"/>
    </source>
</evidence>
<feature type="domain" description="ABC3 transporter permease C-terminal" evidence="7">
    <location>
        <begin position="748"/>
        <end position="861"/>
    </location>
</feature>